<dbReference type="InterPro" id="IPR052053">
    <property type="entry name" value="IM_YidH-like"/>
</dbReference>
<evidence type="ECO:0000256" key="2">
    <source>
        <dbReference type="ARBA" id="ARBA00022475"/>
    </source>
</evidence>
<proteinExistence type="predicted"/>
<evidence type="ECO:0000256" key="5">
    <source>
        <dbReference type="ARBA" id="ARBA00023136"/>
    </source>
</evidence>
<evidence type="ECO:0000256" key="7">
    <source>
        <dbReference type="SAM" id="Phobius"/>
    </source>
</evidence>
<sequence length="118" mass="12730">MKSRFPRSLYSEGSEPDPRFSLANERTFLAWVRTSLALIAAGVALEALQVPISPEFRLTSALVFVALGVVAAIQAWAGWWRTEQAMRRNEALPGLSTGLGISLGVLLGVGFIVLGVFL</sequence>
<feature type="transmembrane region" description="Helical" evidence="7">
    <location>
        <begin position="28"/>
        <end position="52"/>
    </location>
</feature>
<dbReference type="RefSeq" id="WP_337332397.1">
    <property type="nucleotide sequence ID" value="NZ_JBBDGM010000007.1"/>
</dbReference>
<reference evidence="9 10" key="1">
    <citation type="submission" date="2024-02" db="EMBL/GenBank/DDBJ databases">
        <authorList>
            <person name="Saticioglu I.B."/>
        </authorList>
    </citation>
    <scope>NUCLEOTIDE SEQUENCE [LARGE SCALE GENOMIC DNA]</scope>
    <source>
        <strain evidence="9 10">Mu-80</strain>
    </source>
</reference>
<keyword evidence="2" id="KW-1003">Cell membrane</keyword>
<feature type="domain" description="DUF202" evidence="8">
    <location>
        <begin position="19"/>
        <end position="85"/>
    </location>
</feature>
<keyword evidence="3 7" id="KW-0812">Transmembrane</keyword>
<keyword evidence="10" id="KW-1185">Reference proteome</keyword>
<gene>
    <name evidence="9" type="ORF">WDU99_10475</name>
</gene>
<name>A0ABU8LDL9_9MICO</name>
<dbReference type="Pfam" id="PF02656">
    <property type="entry name" value="DUF202"/>
    <property type="match status" value="1"/>
</dbReference>
<keyword evidence="4 7" id="KW-1133">Transmembrane helix</keyword>
<comment type="subcellular location">
    <subcellularLocation>
        <location evidence="1">Cell membrane</location>
        <topology evidence="1">Multi-pass membrane protein</topology>
    </subcellularLocation>
</comment>
<accession>A0ABU8LDL9</accession>
<evidence type="ECO:0000256" key="4">
    <source>
        <dbReference type="ARBA" id="ARBA00022989"/>
    </source>
</evidence>
<keyword evidence="5 7" id="KW-0472">Membrane</keyword>
<organism evidence="9 10">
    <name type="scientific">Microbacterium bandirmense</name>
    <dbReference type="NCBI Taxonomy" id="3122050"/>
    <lineage>
        <taxon>Bacteria</taxon>
        <taxon>Bacillati</taxon>
        <taxon>Actinomycetota</taxon>
        <taxon>Actinomycetes</taxon>
        <taxon>Micrococcales</taxon>
        <taxon>Microbacteriaceae</taxon>
        <taxon>Microbacterium</taxon>
    </lineage>
</organism>
<dbReference type="PANTHER" id="PTHR34187:SF2">
    <property type="entry name" value="DUF202 DOMAIN-CONTAINING PROTEIN"/>
    <property type="match status" value="1"/>
</dbReference>
<evidence type="ECO:0000256" key="3">
    <source>
        <dbReference type="ARBA" id="ARBA00022692"/>
    </source>
</evidence>
<evidence type="ECO:0000259" key="8">
    <source>
        <dbReference type="Pfam" id="PF02656"/>
    </source>
</evidence>
<feature type="region of interest" description="Disordered" evidence="6">
    <location>
        <begin position="1"/>
        <end position="20"/>
    </location>
</feature>
<feature type="transmembrane region" description="Helical" evidence="7">
    <location>
        <begin position="91"/>
        <end position="117"/>
    </location>
</feature>
<dbReference type="EMBL" id="JBBDGM010000007">
    <property type="protein sequence ID" value="MEJ1088742.1"/>
    <property type="molecule type" value="Genomic_DNA"/>
</dbReference>
<evidence type="ECO:0000256" key="6">
    <source>
        <dbReference type="SAM" id="MobiDB-lite"/>
    </source>
</evidence>
<evidence type="ECO:0000313" key="10">
    <source>
        <dbReference type="Proteomes" id="UP001371224"/>
    </source>
</evidence>
<evidence type="ECO:0000313" key="9">
    <source>
        <dbReference type="EMBL" id="MEJ1088742.1"/>
    </source>
</evidence>
<dbReference type="Proteomes" id="UP001371224">
    <property type="component" value="Unassembled WGS sequence"/>
</dbReference>
<protein>
    <submittedName>
        <fullName evidence="9">DUF202 domain-containing protein</fullName>
    </submittedName>
</protein>
<dbReference type="InterPro" id="IPR003807">
    <property type="entry name" value="DUF202"/>
</dbReference>
<evidence type="ECO:0000256" key="1">
    <source>
        <dbReference type="ARBA" id="ARBA00004651"/>
    </source>
</evidence>
<dbReference type="PANTHER" id="PTHR34187">
    <property type="entry name" value="FGR18P"/>
    <property type="match status" value="1"/>
</dbReference>
<comment type="caution">
    <text evidence="9">The sequence shown here is derived from an EMBL/GenBank/DDBJ whole genome shotgun (WGS) entry which is preliminary data.</text>
</comment>
<feature type="transmembrane region" description="Helical" evidence="7">
    <location>
        <begin position="58"/>
        <end position="79"/>
    </location>
</feature>